<feature type="domain" description="Histidine kinase" evidence="15">
    <location>
        <begin position="201"/>
        <end position="451"/>
    </location>
</feature>
<dbReference type="InterPro" id="IPR008207">
    <property type="entry name" value="Sig_transdc_His_kin_Hpt_dom"/>
</dbReference>
<keyword evidence="7 14" id="KW-0597">Phosphoprotein</keyword>
<dbReference type="GO" id="GO:0006935">
    <property type="term" value="P:chemotaxis"/>
    <property type="evidence" value="ECO:0007669"/>
    <property type="project" value="UniProtKB-KW"/>
</dbReference>
<feature type="domain" description="HPt" evidence="17">
    <location>
        <begin position="3"/>
        <end position="107"/>
    </location>
</feature>
<keyword evidence="11" id="KW-0067">ATP-binding</keyword>
<dbReference type="PANTHER" id="PTHR43395">
    <property type="entry name" value="SENSOR HISTIDINE KINASE CHEA"/>
    <property type="match status" value="1"/>
</dbReference>
<dbReference type="SMART" id="SM00387">
    <property type="entry name" value="HATPase_c"/>
    <property type="match status" value="1"/>
</dbReference>
<keyword evidence="6" id="KW-0145">Chemotaxis</keyword>
<dbReference type="SMART" id="SM01231">
    <property type="entry name" value="H-kinase_dim"/>
    <property type="match status" value="1"/>
</dbReference>
<dbReference type="InterPro" id="IPR035891">
    <property type="entry name" value="CheY-binding_CheA"/>
</dbReference>
<evidence type="ECO:0000259" key="16">
    <source>
        <dbReference type="PROSITE" id="PS50851"/>
    </source>
</evidence>
<evidence type="ECO:0000256" key="12">
    <source>
        <dbReference type="ARBA" id="ARBA00023012"/>
    </source>
</evidence>
<dbReference type="Gene3D" id="3.30.70.1110">
    <property type="entry name" value="Histidine kinase CheA-like, P2 response regulator-binding domain"/>
    <property type="match status" value="1"/>
</dbReference>
<comment type="caution">
    <text evidence="18">The sequence shown here is derived from an EMBL/GenBank/DDBJ whole genome shotgun (WGS) entry which is preliminary data.</text>
</comment>
<evidence type="ECO:0000256" key="14">
    <source>
        <dbReference type="PROSITE-ProRule" id="PRU00110"/>
    </source>
</evidence>
<keyword evidence="9" id="KW-0547">Nucleotide-binding</keyword>
<dbReference type="InterPro" id="IPR003594">
    <property type="entry name" value="HATPase_dom"/>
</dbReference>
<evidence type="ECO:0000259" key="15">
    <source>
        <dbReference type="PROSITE" id="PS50109"/>
    </source>
</evidence>
<evidence type="ECO:0000259" key="17">
    <source>
        <dbReference type="PROSITE" id="PS50894"/>
    </source>
</evidence>
<evidence type="ECO:0000256" key="10">
    <source>
        <dbReference type="ARBA" id="ARBA00022777"/>
    </source>
</evidence>
<dbReference type="Proteomes" id="UP000885847">
    <property type="component" value="Unassembled WGS sequence"/>
</dbReference>
<evidence type="ECO:0000256" key="11">
    <source>
        <dbReference type="ARBA" id="ARBA00022840"/>
    </source>
</evidence>
<dbReference type="PROSITE" id="PS50851">
    <property type="entry name" value="CHEW"/>
    <property type="match status" value="1"/>
</dbReference>
<keyword evidence="8" id="KW-0808">Transferase</keyword>
<gene>
    <name evidence="18" type="ORF">ENF18_00115</name>
</gene>
<dbReference type="GO" id="GO:0005524">
    <property type="term" value="F:ATP binding"/>
    <property type="evidence" value="ECO:0007669"/>
    <property type="project" value="UniProtKB-KW"/>
</dbReference>
<name>A0A7C0V9N9_UNCW3</name>
<dbReference type="Pfam" id="PF02518">
    <property type="entry name" value="HATPase_c"/>
    <property type="match status" value="1"/>
</dbReference>
<evidence type="ECO:0000256" key="7">
    <source>
        <dbReference type="ARBA" id="ARBA00022553"/>
    </source>
</evidence>
<dbReference type="InterPro" id="IPR010808">
    <property type="entry name" value="CheA_P2-bd"/>
</dbReference>
<dbReference type="PROSITE" id="PS50109">
    <property type="entry name" value="HIS_KIN"/>
    <property type="match status" value="1"/>
</dbReference>
<keyword evidence="5" id="KW-0963">Cytoplasm</keyword>
<dbReference type="Gene3D" id="3.30.565.10">
    <property type="entry name" value="Histidine kinase-like ATPase, C-terminal domain"/>
    <property type="match status" value="1"/>
</dbReference>
<comment type="function">
    <text evidence="13">Involved in the transmission of sensory signals from the chemoreceptors to the flagellar motors. CheA is autophosphorylated; it can transfer its phosphate group to either CheB or CheY.</text>
</comment>
<feature type="modified residue" description="Phosphohistidine" evidence="14">
    <location>
        <position position="50"/>
    </location>
</feature>
<dbReference type="Gene3D" id="2.30.30.40">
    <property type="entry name" value="SH3 Domains"/>
    <property type="match status" value="1"/>
</dbReference>
<dbReference type="PANTHER" id="PTHR43395:SF10">
    <property type="entry name" value="CHEMOTAXIS PROTEIN CHEA"/>
    <property type="match status" value="1"/>
</dbReference>
<evidence type="ECO:0000256" key="9">
    <source>
        <dbReference type="ARBA" id="ARBA00022741"/>
    </source>
</evidence>
<dbReference type="InterPro" id="IPR005467">
    <property type="entry name" value="His_kinase_dom"/>
</dbReference>
<comment type="catalytic activity">
    <reaction evidence="1">
        <text>ATP + protein L-histidine = ADP + protein N-phospho-L-histidine.</text>
        <dbReference type="EC" id="2.7.13.3"/>
    </reaction>
</comment>
<dbReference type="InterPro" id="IPR036061">
    <property type="entry name" value="CheW-like_dom_sf"/>
</dbReference>
<organism evidence="18">
    <name type="scientific">candidate division WOR-3 bacterium</name>
    <dbReference type="NCBI Taxonomy" id="2052148"/>
    <lineage>
        <taxon>Bacteria</taxon>
        <taxon>Bacteria division WOR-3</taxon>
    </lineage>
</organism>
<evidence type="ECO:0000256" key="6">
    <source>
        <dbReference type="ARBA" id="ARBA00022500"/>
    </source>
</evidence>
<feature type="domain" description="CheW-like" evidence="16">
    <location>
        <begin position="453"/>
        <end position="583"/>
    </location>
</feature>
<dbReference type="PRINTS" id="PR00344">
    <property type="entry name" value="BCTRLSENSOR"/>
</dbReference>
<evidence type="ECO:0000256" key="3">
    <source>
        <dbReference type="ARBA" id="ARBA00012438"/>
    </source>
</evidence>
<dbReference type="CDD" id="cd16916">
    <property type="entry name" value="HATPase_CheA-like"/>
    <property type="match status" value="1"/>
</dbReference>
<dbReference type="AlphaFoldDB" id="A0A7C0V9N9"/>
<evidence type="ECO:0000256" key="2">
    <source>
        <dbReference type="ARBA" id="ARBA00004496"/>
    </source>
</evidence>
<evidence type="ECO:0000256" key="8">
    <source>
        <dbReference type="ARBA" id="ARBA00022679"/>
    </source>
</evidence>
<dbReference type="InterPro" id="IPR037006">
    <property type="entry name" value="CheA-like_homodim_sf"/>
</dbReference>
<dbReference type="InterPro" id="IPR037052">
    <property type="entry name" value="CheA-like_P2_sf"/>
</dbReference>
<dbReference type="Gene3D" id="1.20.120.160">
    <property type="entry name" value="HPT domain"/>
    <property type="match status" value="1"/>
</dbReference>
<dbReference type="InterPro" id="IPR036097">
    <property type="entry name" value="HisK_dim/P_sf"/>
</dbReference>
<dbReference type="InterPro" id="IPR036641">
    <property type="entry name" value="HPT_dom_sf"/>
</dbReference>
<dbReference type="SUPFAM" id="SSF55874">
    <property type="entry name" value="ATPase domain of HSP90 chaperone/DNA topoisomerase II/histidine kinase"/>
    <property type="match status" value="1"/>
</dbReference>
<protein>
    <recommendedName>
        <fullName evidence="4">Chemotaxis protein CheA</fullName>
        <ecNumber evidence="3">2.7.13.3</ecNumber>
    </recommendedName>
</protein>
<dbReference type="InterPro" id="IPR036890">
    <property type="entry name" value="HATPase_C_sf"/>
</dbReference>
<dbReference type="InterPro" id="IPR004105">
    <property type="entry name" value="CheA-like_dim"/>
</dbReference>
<dbReference type="GO" id="GO:0000155">
    <property type="term" value="F:phosphorelay sensor kinase activity"/>
    <property type="evidence" value="ECO:0007669"/>
    <property type="project" value="InterPro"/>
</dbReference>
<sequence>MIDNSVGEEYKKLFKSEVISYLDNLNNLVVELEKHPERKDVIDEIFRIFHTIKSMAGTMGYEEMSQLCHRIEDLLFPVRNGEEKVSQNLIDEILDGIDFIENFVSGEKKTINRLKITLNKDTPLPGARFFTILNNLKTITDVELLEPGIEELTGEEDIFQFVISTGNPEKVQEELRKYSEVEKVELLVEEEKEHVVKDESKKPRELRVDIEDLDALQNILAELVITRERLKELIKERGDADLNSAMEFHSRAISDLQNIVMKIRMVPLSHIFDRFPRYVRDLAKNLGKKINLKIIGSDIELDRSLIESISDPLHHLVRNAVDHGIEPPEERKRMGKNEEGTIEIKASREKGFIKITISDDGSGIDTENIKIMALKKGLIKEEQAGRLSERELISFLFLPGFSTREEVSDLSGRGVGLDVVREAMRKIGGNVELHSVQGKGTTINLYIPLTMAIIKAYIIRVENEFYAIPLTFLIETTSVDKSRVSFIHGKPLVILRNEVMPLYNLRKILSLKDRNGDGTDMPTLVLNVEGKRFILLADELITSGDIVVKHLPVIIRDIRQYTGVTIMGDGYPCLILDVPNLVQ</sequence>
<dbReference type="Gene3D" id="1.10.287.560">
    <property type="entry name" value="Histidine kinase CheA-like, homodimeric domain"/>
    <property type="match status" value="1"/>
</dbReference>
<dbReference type="Pfam" id="PF01627">
    <property type="entry name" value="Hpt"/>
    <property type="match status" value="1"/>
</dbReference>
<dbReference type="Pfam" id="PF01584">
    <property type="entry name" value="CheW"/>
    <property type="match status" value="1"/>
</dbReference>
<accession>A0A7C0V9N9</accession>
<dbReference type="PROSITE" id="PS50894">
    <property type="entry name" value="HPT"/>
    <property type="match status" value="1"/>
</dbReference>
<dbReference type="InterPro" id="IPR051315">
    <property type="entry name" value="Bact_Chemotaxis_CheA"/>
</dbReference>
<dbReference type="GO" id="GO:0005737">
    <property type="term" value="C:cytoplasm"/>
    <property type="evidence" value="ECO:0007669"/>
    <property type="project" value="UniProtKB-SubCell"/>
</dbReference>
<dbReference type="CDD" id="cd00088">
    <property type="entry name" value="HPT"/>
    <property type="match status" value="1"/>
</dbReference>
<dbReference type="Pfam" id="PF02895">
    <property type="entry name" value="H-kinase_dim"/>
    <property type="match status" value="1"/>
</dbReference>
<keyword evidence="10" id="KW-0418">Kinase</keyword>
<dbReference type="Pfam" id="PF07194">
    <property type="entry name" value="P2"/>
    <property type="match status" value="1"/>
</dbReference>
<dbReference type="InterPro" id="IPR004358">
    <property type="entry name" value="Sig_transdc_His_kin-like_C"/>
</dbReference>
<dbReference type="SUPFAM" id="SSF50341">
    <property type="entry name" value="CheW-like"/>
    <property type="match status" value="1"/>
</dbReference>
<dbReference type="SMART" id="SM00073">
    <property type="entry name" value="HPT"/>
    <property type="match status" value="1"/>
</dbReference>
<dbReference type="SUPFAM" id="SSF55052">
    <property type="entry name" value="CheY-binding domain of CheA"/>
    <property type="match status" value="1"/>
</dbReference>
<evidence type="ECO:0000256" key="13">
    <source>
        <dbReference type="ARBA" id="ARBA00035100"/>
    </source>
</evidence>
<reference evidence="18" key="1">
    <citation type="journal article" date="2020" name="mSystems">
        <title>Genome- and Community-Level Interaction Insights into Carbon Utilization and Element Cycling Functions of Hydrothermarchaeota in Hydrothermal Sediment.</title>
        <authorList>
            <person name="Zhou Z."/>
            <person name="Liu Y."/>
            <person name="Xu W."/>
            <person name="Pan J."/>
            <person name="Luo Z.H."/>
            <person name="Li M."/>
        </authorList>
    </citation>
    <scope>NUCLEOTIDE SEQUENCE [LARGE SCALE GENOMIC DNA]</scope>
    <source>
        <strain evidence="18">HyVt-102</strain>
    </source>
</reference>
<comment type="subcellular location">
    <subcellularLocation>
        <location evidence="2">Cytoplasm</location>
    </subcellularLocation>
</comment>
<keyword evidence="12" id="KW-0902">Two-component regulatory system</keyword>
<proteinExistence type="predicted"/>
<dbReference type="SUPFAM" id="SSF47226">
    <property type="entry name" value="Histidine-containing phosphotransfer domain, HPT domain"/>
    <property type="match status" value="1"/>
</dbReference>
<dbReference type="SUPFAM" id="SSF47384">
    <property type="entry name" value="Homodimeric domain of signal transducing histidine kinase"/>
    <property type="match status" value="1"/>
</dbReference>
<evidence type="ECO:0000313" key="18">
    <source>
        <dbReference type="EMBL" id="HDI82177.1"/>
    </source>
</evidence>
<dbReference type="FunFam" id="3.30.565.10:FF:000016">
    <property type="entry name" value="Chemotaxis protein CheA, putative"/>
    <property type="match status" value="1"/>
</dbReference>
<evidence type="ECO:0000256" key="5">
    <source>
        <dbReference type="ARBA" id="ARBA00022490"/>
    </source>
</evidence>
<dbReference type="EMBL" id="DQWE01000007">
    <property type="protein sequence ID" value="HDI82177.1"/>
    <property type="molecule type" value="Genomic_DNA"/>
</dbReference>
<evidence type="ECO:0000256" key="4">
    <source>
        <dbReference type="ARBA" id="ARBA00021495"/>
    </source>
</evidence>
<dbReference type="InterPro" id="IPR002545">
    <property type="entry name" value="CheW-lke_dom"/>
</dbReference>
<dbReference type="EC" id="2.7.13.3" evidence="3"/>
<dbReference type="SMART" id="SM00260">
    <property type="entry name" value="CheW"/>
    <property type="match status" value="1"/>
</dbReference>
<evidence type="ECO:0000256" key="1">
    <source>
        <dbReference type="ARBA" id="ARBA00000085"/>
    </source>
</evidence>